<protein>
    <recommendedName>
        <fullName evidence="4">Inosine/uridine-preferring nucleoside hydrolase domain-containing protein</fullName>
    </recommendedName>
</protein>
<reference evidence="2 3" key="1">
    <citation type="journal article" date="2024" name="Commun. Biol.">
        <title>Comparative genomic analysis of thermophilic fungi reveals convergent evolutionary adaptations and gene losses.</title>
        <authorList>
            <person name="Steindorff A.S."/>
            <person name="Aguilar-Pontes M.V."/>
            <person name="Robinson A.J."/>
            <person name="Andreopoulos B."/>
            <person name="LaButti K."/>
            <person name="Kuo A."/>
            <person name="Mondo S."/>
            <person name="Riley R."/>
            <person name="Otillar R."/>
            <person name="Haridas S."/>
            <person name="Lipzen A."/>
            <person name="Grimwood J."/>
            <person name="Schmutz J."/>
            <person name="Clum A."/>
            <person name="Reid I.D."/>
            <person name="Moisan M.C."/>
            <person name="Butler G."/>
            <person name="Nguyen T.T.M."/>
            <person name="Dewar K."/>
            <person name="Conant G."/>
            <person name="Drula E."/>
            <person name="Henrissat B."/>
            <person name="Hansel C."/>
            <person name="Singer S."/>
            <person name="Hutchinson M.I."/>
            <person name="de Vries R.P."/>
            <person name="Natvig D.O."/>
            <person name="Powell A.J."/>
            <person name="Tsang A."/>
            <person name="Grigoriev I.V."/>
        </authorList>
    </citation>
    <scope>NUCLEOTIDE SEQUENCE [LARGE SCALE GENOMIC DNA]</scope>
    <source>
        <strain evidence="2 3">CBS 494.80</strain>
    </source>
</reference>
<comment type="caution">
    <text evidence="2">The sequence shown here is derived from an EMBL/GenBank/DDBJ whole genome shotgun (WGS) entry which is preliminary data.</text>
</comment>
<dbReference type="InterPro" id="IPR011009">
    <property type="entry name" value="Kinase-like_dom_sf"/>
</dbReference>
<dbReference type="Proteomes" id="UP001595075">
    <property type="component" value="Unassembled WGS sequence"/>
</dbReference>
<dbReference type="InterPro" id="IPR036452">
    <property type="entry name" value="Ribo_hydro-like"/>
</dbReference>
<gene>
    <name evidence="2" type="ORF">VTL71DRAFT_3259</name>
</gene>
<evidence type="ECO:0000313" key="2">
    <source>
        <dbReference type="EMBL" id="KAL2065589.1"/>
    </source>
</evidence>
<evidence type="ECO:0000256" key="1">
    <source>
        <dbReference type="SAM" id="MobiDB-lite"/>
    </source>
</evidence>
<dbReference type="Gene3D" id="3.90.245.10">
    <property type="entry name" value="Ribonucleoside hydrolase-like"/>
    <property type="match status" value="1"/>
</dbReference>
<organism evidence="2 3">
    <name type="scientific">Oculimacula yallundae</name>
    <dbReference type="NCBI Taxonomy" id="86028"/>
    <lineage>
        <taxon>Eukaryota</taxon>
        <taxon>Fungi</taxon>
        <taxon>Dikarya</taxon>
        <taxon>Ascomycota</taxon>
        <taxon>Pezizomycotina</taxon>
        <taxon>Leotiomycetes</taxon>
        <taxon>Helotiales</taxon>
        <taxon>Ploettnerulaceae</taxon>
        <taxon>Oculimacula</taxon>
    </lineage>
</organism>
<feature type="region of interest" description="Disordered" evidence="1">
    <location>
        <begin position="1"/>
        <end position="43"/>
    </location>
</feature>
<name>A0ABR4C6N1_9HELO</name>
<sequence length="710" mass="81419">MPKRQHTDITMDNNQVDLDEELSPQKRRRASGATEKIPTDPANMMDNWFITSRETKRQRHSKEPRDRRAWEARRALHPLNKEKVQWWWQYSRKSKLRKWNVRRNEQHKLSRKTSNLTLNENTRSFPIEFGDLEISWIYRDCWVCGDTQEFLNRLYSKFEVRGVIPEQHVWQIFACLVSELVPEDQRWPGAPLYIISSPNTIWQIGKCMLHIVTRGRFWDEDNNALNPIDVEKNQRFGQYKKDVLQANYSKNLMKYILGCLTIKEYERFTRQDLMIHFKTVQDVYDGTYDQPPVEEPLDGPYEPKDPRIPTGLTQEEGMFYEGLISVLEEREKETKKDGIDRRPHVVTITDLAKDYDDLMAMLCLKEFDRMGIVKIEGFVANLMPADRRALFGRGALDSLGRKDIPIGEGSIGDSQRQLNNYPHEFDNTDEFMAPPDTVIPNGQDLLVDLFTNRSPETKLTVLSISSLMDIAQFAAEHTDLLKNGISNAVLQGGYRMISGKLEPDSAAANNRFDLGGAVTFHRFMQDYNVPSTAWTKVAASATPIYSSLFEFLLNTGHPLGHYLHSVQTSQELNFYARCCSDHPFAPHMTQDWAVKTKSTWFAAGHEPDEPYPEGADMLPYFTKVIGYDALAVVGASGEDVLQHFNIVKPLKKRTDAEHPLHHLVGIPKLDGLGDDDDGLPEEENLDGRMMGIAISALMKGSILSYQQKLS</sequence>
<keyword evidence="3" id="KW-1185">Reference proteome</keyword>
<dbReference type="SUPFAM" id="SSF53590">
    <property type="entry name" value="Nucleoside hydrolase"/>
    <property type="match status" value="1"/>
</dbReference>
<evidence type="ECO:0008006" key="4">
    <source>
        <dbReference type="Google" id="ProtNLM"/>
    </source>
</evidence>
<accession>A0ABR4C6N1</accession>
<proteinExistence type="predicted"/>
<dbReference type="SUPFAM" id="SSF56112">
    <property type="entry name" value="Protein kinase-like (PK-like)"/>
    <property type="match status" value="1"/>
</dbReference>
<dbReference type="EMBL" id="JAZHXI010000012">
    <property type="protein sequence ID" value="KAL2065589.1"/>
    <property type="molecule type" value="Genomic_DNA"/>
</dbReference>
<evidence type="ECO:0000313" key="3">
    <source>
        <dbReference type="Proteomes" id="UP001595075"/>
    </source>
</evidence>